<protein>
    <submittedName>
        <fullName evidence="1">Uncharacterized protein</fullName>
    </submittedName>
</protein>
<organism evidence="1 2">
    <name type="scientific">Sclerotinia sclerotiorum (strain ATCC 18683 / 1980 / Ss-1)</name>
    <name type="common">White mold</name>
    <name type="synonym">Whetzelinia sclerotiorum</name>
    <dbReference type="NCBI Taxonomy" id="665079"/>
    <lineage>
        <taxon>Eukaryota</taxon>
        <taxon>Fungi</taxon>
        <taxon>Dikarya</taxon>
        <taxon>Ascomycota</taxon>
        <taxon>Pezizomycotina</taxon>
        <taxon>Leotiomycetes</taxon>
        <taxon>Helotiales</taxon>
        <taxon>Sclerotiniaceae</taxon>
        <taxon>Sclerotinia</taxon>
    </lineage>
</organism>
<evidence type="ECO:0000313" key="1">
    <source>
        <dbReference type="EMBL" id="EDN95670.1"/>
    </source>
</evidence>
<evidence type="ECO:0000313" key="2">
    <source>
        <dbReference type="Proteomes" id="UP000001312"/>
    </source>
</evidence>
<dbReference type="EMBL" id="CH476638">
    <property type="protein sequence ID" value="EDN95670.1"/>
    <property type="molecule type" value="Genomic_DNA"/>
</dbReference>
<gene>
    <name evidence="1" type="ORF">SS1G_11549</name>
</gene>
<dbReference type="KEGG" id="ssl:SS1G_11549"/>
<sequence>MLVREGYGRRSTHGLRRNKVNEAFKKAGINGLIISVIITTRSGNFIPIINNPFNIQFLMEKKEIWDCL</sequence>
<name>A7F1S8_SCLS1</name>
<reference evidence="2" key="1">
    <citation type="journal article" date="2011" name="PLoS Genet.">
        <title>Genomic analysis of the necrotrophic fungal pathogens Sclerotinia sclerotiorum and Botrytis cinerea.</title>
        <authorList>
            <person name="Amselem J."/>
            <person name="Cuomo C.A."/>
            <person name="van Kan J.A."/>
            <person name="Viaud M."/>
            <person name="Benito E.P."/>
            <person name="Couloux A."/>
            <person name="Coutinho P.M."/>
            <person name="de Vries R.P."/>
            <person name="Dyer P.S."/>
            <person name="Fillinger S."/>
            <person name="Fournier E."/>
            <person name="Gout L."/>
            <person name="Hahn M."/>
            <person name="Kohn L."/>
            <person name="Lapalu N."/>
            <person name="Plummer K.M."/>
            <person name="Pradier J.M."/>
            <person name="Quevillon E."/>
            <person name="Sharon A."/>
            <person name="Simon A."/>
            <person name="ten Have A."/>
            <person name="Tudzynski B."/>
            <person name="Tudzynski P."/>
            <person name="Wincker P."/>
            <person name="Andrew M."/>
            <person name="Anthouard V."/>
            <person name="Beever R.E."/>
            <person name="Beffa R."/>
            <person name="Benoit I."/>
            <person name="Bouzid O."/>
            <person name="Brault B."/>
            <person name="Chen Z."/>
            <person name="Choquer M."/>
            <person name="Collemare J."/>
            <person name="Cotton P."/>
            <person name="Danchin E.G."/>
            <person name="Da Silva C."/>
            <person name="Gautier A."/>
            <person name="Giraud C."/>
            <person name="Giraud T."/>
            <person name="Gonzalez C."/>
            <person name="Grossetete S."/>
            <person name="Guldener U."/>
            <person name="Henrissat B."/>
            <person name="Howlett B.J."/>
            <person name="Kodira C."/>
            <person name="Kretschmer M."/>
            <person name="Lappartient A."/>
            <person name="Leroch M."/>
            <person name="Levis C."/>
            <person name="Mauceli E."/>
            <person name="Neuveglise C."/>
            <person name="Oeser B."/>
            <person name="Pearson M."/>
            <person name="Poulain J."/>
            <person name="Poussereau N."/>
            <person name="Quesneville H."/>
            <person name="Rascle C."/>
            <person name="Schumacher J."/>
            <person name="Segurens B."/>
            <person name="Sexton A."/>
            <person name="Silva E."/>
            <person name="Sirven C."/>
            <person name="Soanes D.M."/>
            <person name="Talbot N.J."/>
            <person name="Templeton M."/>
            <person name="Yandava C."/>
            <person name="Yarden O."/>
            <person name="Zeng Q."/>
            <person name="Rollins J.A."/>
            <person name="Lebrun M.H."/>
            <person name="Dickman M."/>
        </authorList>
    </citation>
    <scope>NUCLEOTIDE SEQUENCE [LARGE SCALE GENOMIC DNA]</scope>
    <source>
        <strain evidence="2">ATCC 18683 / 1980 / Ss-1</strain>
    </source>
</reference>
<keyword evidence="2" id="KW-1185">Reference proteome</keyword>
<dbReference type="Proteomes" id="UP000001312">
    <property type="component" value="Unassembled WGS sequence"/>
</dbReference>
<dbReference type="GeneID" id="5483478"/>
<dbReference type="InParanoid" id="A7F1S8"/>
<dbReference type="RefSeq" id="XP_001587556.1">
    <property type="nucleotide sequence ID" value="XM_001587506.1"/>
</dbReference>
<dbReference type="AlphaFoldDB" id="A7F1S8"/>
<accession>A7F1S8</accession>
<proteinExistence type="predicted"/>